<dbReference type="HOGENOM" id="CLU_220045_0_0_3"/>
<gene>
    <name evidence="2" type="ordered locus">PMT9312_1902</name>
</gene>
<dbReference type="EMBL" id="CP000111">
    <property type="protein sequence ID" value="ABS83176.1"/>
    <property type="molecule type" value="Genomic_DNA"/>
</dbReference>
<keyword evidence="1" id="KW-1133">Transmembrane helix</keyword>
<name>A7FAK2_PROM9</name>
<keyword evidence="1" id="KW-0472">Membrane</keyword>
<reference evidence="3" key="1">
    <citation type="submission" date="2005-07" db="EMBL/GenBank/DDBJ databases">
        <title>Complete sequence of Prochlorococcus marinus str. MIT 9312.</title>
        <authorList>
            <consortium name="US DOE Joint Genome Institute"/>
            <person name="Copeland A."/>
            <person name="Lucas S."/>
            <person name="Lapidus A."/>
            <person name="Barry K."/>
            <person name="Detter J.C."/>
            <person name="Glavina T."/>
            <person name="Hammon N."/>
            <person name="Israni S."/>
            <person name="Pitluck S."/>
            <person name="Thiel J."/>
            <person name="Schmutz J."/>
            <person name="Larimer F."/>
            <person name="Land M."/>
            <person name="Kyrpides N."/>
            <person name="Lykidis A."/>
            <person name="Richardson P."/>
        </authorList>
    </citation>
    <scope>NUCLEOTIDE SEQUENCE [LARGE SCALE GENOMIC DNA]</scope>
    <source>
        <strain evidence="3">MIT 9312</strain>
    </source>
</reference>
<protein>
    <submittedName>
        <fullName evidence="2">Uncharacterized protein</fullName>
    </submittedName>
</protein>
<keyword evidence="1" id="KW-0812">Transmembrane</keyword>
<evidence type="ECO:0000313" key="2">
    <source>
        <dbReference type="EMBL" id="ABS83176.1"/>
    </source>
</evidence>
<dbReference type="KEGG" id="pmi:PMT9312_1902"/>
<feature type="transmembrane region" description="Helical" evidence="1">
    <location>
        <begin position="15"/>
        <end position="33"/>
    </location>
</feature>
<organism evidence="2 3">
    <name type="scientific">Prochlorococcus marinus (strain MIT 9312)</name>
    <dbReference type="NCBI Taxonomy" id="74546"/>
    <lineage>
        <taxon>Bacteria</taxon>
        <taxon>Bacillati</taxon>
        <taxon>Cyanobacteriota</taxon>
        <taxon>Cyanophyceae</taxon>
        <taxon>Synechococcales</taxon>
        <taxon>Prochlorococcaceae</taxon>
        <taxon>Prochlorococcus</taxon>
    </lineage>
</organism>
<evidence type="ECO:0000256" key="1">
    <source>
        <dbReference type="SAM" id="Phobius"/>
    </source>
</evidence>
<dbReference type="AlphaFoldDB" id="A7FAK2"/>
<sequence>MTQFNLIFNSLPRDLLEFIFFVVVGYTAGSIGMI</sequence>
<evidence type="ECO:0000313" key="3">
    <source>
        <dbReference type="Proteomes" id="UP000002715"/>
    </source>
</evidence>
<dbReference type="STRING" id="74546.PMT9312_1902"/>
<accession>A7FAK2</accession>
<dbReference type="Proteomes" id="UP000002715">
    <property type="component" value="Chromosome"/>
</dbReference>
<proteinExistence type="predicted"/>